<protein>
    <submittedName>
        <fullName evidence="1">Uncharacterized protein</fullName>
    </submittedName>
</protein>
<comment type="caution">
    <text evidence="1">The sequence shown here is derived from an EMBL/GenBank/DDBJ whole genome shotgun (WGS) entry which is preliminary data.</text>
</comment>
<name>A0ABR7FRS4_9FIRM</name>
<gene>
    <name evidence="1" type="ORF">H8S22_05870</name>
</gene>
<organism evidence="1 2">
    <name type="scientific">Anaerostipes hominis</name>
    <name type="common">ex Liu et al. 2021</name>
    <dbReference type="NCBI Taxonomy" id="2763018"/>
    <lineage>
        <taxon>Bacteria</taxon>
        <taxon>Bacillati</taxon>
        <taxon>Bacillota</taxon>
        <taxon>Clostridia</taxon>
        <taxon>Lachnospirales</taxon>
        <taxon>Lachnospiraceae</taxon>
        <taxon>Anaerostipes</taxon>
    </lineage>
</organism>
<proteinExistence type="predicted"/>
<dbReference type="Proteomes" id="UP000635828">
    <property type="component" value="Unassembled WGS sequence"/>
</dbReference>
<dbReference type="RefSeq" id="WP_024727319.1">
    <property type="nucleotide sequence ID" value="NZ_JACOOS010000005.1"/>
</dbReference>
<sequence>MGIYLKEQMQHIKNSGIRKAFQWFVEDIKSFLFCLRKKDTFESLKRRELVHLDTGKTQCICRFSGIRYYGFSDSMLPQFSVILQDITREEDSVYQGWFEANPRNIHFL</sequence>
<evidence type="ECO:0000313" key="1">
    <source>
        <dbReference type="EMBL" id="MBC5677146.1"/>
    </source>
</evidence>
<dbReference type="EMBL" id="JACOOS010000005">
    <property type="protein sequence ID" value="MBC5677146.1"/>
    <property type="molecule type" value="Genomic_DNA"/>
</dbReference>
<evidence type="ECO:0000313" key="2">
    <source>
        <dbReference type="Proteomes" id="UP000635828"/>
    </source>
</evidence>
<accession>A0ABR7FRS4</accession>
<keyword evidence="2" id="KW-1185">Reference proteome</keyword>
<reference evidence="1 2" key="1">
    <citation type="submission" date="2020-08" db="EMBL/GenBank/DDBJ databases">
        <title>Genome public.</title>
        <authorList>
            <person name="Liu C."/>
            <person name="Sun Q."/>
        </authorList>
    </citation>
    <scope>NUCLEOTIDE SEQUENCE [LARGE SCALE GENOMIC DNA]</scope>
    <source>
        <strain evidence="1 2">NSJ-7</strain>
    </source>
</reference>